<gene>
    <name evidence="3" type="ORF">NA56DRAFT_730525</name>
</gene>
<dbReference type="STRING" id="1745343.A0A2J6PRZ5"/>
<evidence type="ECO:0000256" key="1">
    <source>
        <dbReference type="SAM" id="MobiDB-lite"/>
    </source>
</evidence>
<dbReference type="SUPFAM" id="SSF81383">
    <property type="entry name" value="F-box domain"/>
    <property type="match status" value="1"/>
</dbReference>
<dbReference type="EMBL" id="KZ613503">
    <property type="protein sequence ID" value="PMD16805.1"/>
    <property type="molecule type" value="Genomic_DNA"/>
</dbReference>
<evidence type="ECO:0000313" key="4">
    <source>
        <dbReference type="Proteomes" id="UP000235672"/>
    </source>
</evidence>
<dbReference type="Gene3D" id="3.80.10.10">
    <property type="entry name" value="Ribonuclease Inhibitor"/>
    <property type="match status" value="1"/>
</dbReference>
<dbReference type="InterPro" id="IPR036047">
    <property type="entry name" value="F-box-like_dom_sf"/>
</dbReference>
<dbReference type="AlphaFoldDB" id="A0A2J6PRZ5"/>
<keyword evidence="4" id="KW-1185">Reference proteome</keyword>
<dbReference type="PROSITE" id="PS50181">
    <property type="entry name" value="FBOX"/>
    <property type="match status" value="1"/>
</dbReference>
<dbReference type="Proteomes" id="UP000235672">
    <property type="component" value="Unassembled WGS sequence"/>
</dbReference>
<evidence type="ECO:0000313" key="3">
    <source>
        <dbReference type="EMBL" id="PMD16805.1"/>
    </source>
</evidence>
<name>A0A2J6PRZ5_9HELO</name>
<dbReference type="InterPro" id="IPR032675">
    <property type="entry name" value="LRR_dom_sf"/>
</dbReference>
<feature type="compositionally biased region" description="Basic and acidic residues" evidence="1">
    <location>
        <begin position="13"/>
        <end position="22"/>
    </location>
</feature>
<dbReference type="SUPFAM" id="SSF52047">
    <property type="entry name" value="RNI-like"/>
    <property type="match status" value="1"/>
</dbReference>
<accession>A0A2J6PRZ5</accession>
<organism evidence="3 4">
    <name type="scientific">Hyaloscypha hepaticicola</name>
    <dbReference type="NCBI Taxonomy" id="2082293"/>
    <lineage>
        <taxon>Eukaryota</taxon>
        <taxon>Fungi</taxon>
        <taxon>Dikarya</taxon>
        <taxon>Ascomycota</taxon>
        <taxon>Pezizomycotina</taxon>
        <taxon>Leotiomycetes</taxon>
        <taxon>Helotiales</taxon>
        <taxon>Hyaloscyphaceae</taxon>
        <taxon>Hyaloscypha</taxon>
    </lineage>
</organism>
<protein>
    <recommendedName>
        <fullName evidence="2">F-box domain-containing protein</fullName>
    </recommendedName>
</protein>
<evidence type="ECO:0000259" key="2">
    <source>
        <dbReference type="PROSITE" id="PS50181"/>
    </source>
</evidence>
<proteinExistence type="predicted"/>
<dbReference type="InterPro" id="IPR001810">
    <property type="entry name" value="F-box_dom"/>
</dbReference>
<dbReference type="OrthoDB" id="3945550at2759"/>
<sequence>MAQIRPHSTKRQHQTETEHEPVRITARTPVPLDPGRPSLAQLPDDVVLLVLTFVEDSDLLKIASLSSALYEQARYVQNHTVHINLDQPNQARSRLDVLRSNLLLPTVRVLEVSGSSNTDQERGEEDEILSCLANMLPSMTGLRDLHWQILTPIRTDHHWRMPAPIPRALLNHVPTQTRLYTSVAAMDEPHERVHAFLAQLVDNHNLFSLSVHIAFLDEYACRATMRILKQVLLSCPRLARIPMLYVGPPVRHPHGIVGDGPDLGAPYCGLGLSGGERPPALEELGLWYYPWGREPTAALLAIRSVYCTGYPEKGNEVQYWAETFDWSRLRRLNYIPSTGNLVLEMAPKLTALKEFILDLCGDKTELTAFLEQIPTALELLSIPSWSYIGDKHGAITQHGAALRKLTIHCLEPLVTDTDLVTLCNGLPHLEELTLDIARDKARNAWPYSTLDIIASFQCLRSIKLWFELVSAPLPTPHLTVSAARQLFAYLRERNKNIRRVELCSGAPRGWTYTGDPSWASQNSIRLLCEVSLRDVDVADGFMRVTCPDFSKEMNAELHRLSKETREGRRGVAEDAKTLLLEVALDGPLTYDEWRAWIKLTWERWEAWKKAHEPEQPQLPQKSVFRGLVSSV</sequence>
<feature type="domain" description="F-box" evidence="2">
    <location>
        <begin position="36"/>
        <end position="85"/>
    </location>
</feature>
<reference evidence="3 4" key="1">
    <citation type="submission" date="2016-05" db="EMBL/GenBank/DDBJ databases">
        <title>A degradative enzymes factory behind the ericoid mycorrhizal symbiosis.</title>
        <authorList>
            <consortium name="DOE Joint Genome Institute"/>
            <person name="Martino E."/>
            <person name="Morin E."/>
            <person name="Grelet G."/>
            <person name="Kuo A."/>
            <person name="Kohler A."/>
            <person name="Daghino S."/>
            <person name="Barry K."/>
            <person name="Choi C."/>
            <person name="Cichocki N."/>
            <person name="Clum A."/>
            <person name="Copeland A."/>
            <person name="Hainaut M."/>
            <person name="Haridas S."/>
            <person name="Labutti K."/>
            <person name="Lindquist E."/>
            <person name="Lipzen A."/>
            <person name="Khouja H.-R."/>
            <person name="Murat C."/>
            <person name="Ohm R."/>
            <person name="Olson A."/>
            <person name="Spatafora J."/>
            <person name="Veneault-Fourrey C."/>
            <person name="Henrissat B."/>
            <person name="Grigoriev I."/>
            <person name="Martin F."/>
            <person name="Perotto S."/>
        </authorList>
    </citation>
    <scope>NUCLEOTIDE SEQUENCE [LARGE SCALE GENOMIC DNA]</scope>
    <source>
        <strain evidence="3 4">UAMH 7357</strain>
    </source>
</reference>
<feature type="region of interest" description="Disordered" evidence="1">
    <location>
        <begin position="1"/>
        <end position="37"/>
    </location>
</feature>